<proteinExistence type="predicted"/>
<dbReference type="GeneID" id="119740493"/>
<evidence type="ECO:0000313" key="1">
    <source>
        <dbReference type="EnsemblMetazoa" id="XP_038071743.1"/>
    </source>
</evidence>
<keyword evidence="2" id="KW-1185">Reference proteome</keyword>
<dbReference type="RefSeq" id="XP_038071743.1">
    <property type="nucleotide sequence ID" value="XM_038215815.1"/>
</dbReference>
<name>A0A914B6J5_PATMI</name>
<dbReference type="EnsemblMetazoa" id="XM_038215815.1">
    <property type="protein sequence ID" value="XP_038071743.1"/>
    <property type="gene ID" value="LOC119740493"/>
</dbReference>
<sequence length="101" mass="10785">MNGVSAQQCGGPVGPSTGAVSVLVATYSVGGEGSMPESTFTPDGEAWTTKNARRLYPLWPPCRRITTNKKKPSPSERLQVCNGMSRITSPEIWLAAIGYMP</sequence>
<accession>A0A914B6J5</accession>
<evidence type="ECO:0000313" key="2">
    <source>
        <dbReference type="Proteomes" id="UP000887568"/>
    </source>
</evidence>
<reference evidence="1" key="1">
    <citation type="submission" date="2022-11" db="UniProtKB">
        <authorList>
            <consortium name="EnsemblMetazoa"/>
        </authorList>
    </citation>
    <scope>IDENTIFICATION</scope>
</reference>
<dbReference type="Proteomes" id="UP000887568">
    <property type="component" value="Unplaced"/>
</dbReference>
<protein>
    <submittedName>
        <fullName evidence="1">Uncharacterized protein</fullName>
    </submittedName>
</protein>
<organism evidence="1 2">
    <name type="scientific">Patiria miniata</name>
    <name type="common">Bat star</name>
    <name type="synonym">Asterina miniata</name>
    <dbReference type="NCBI Taxonomy" id="46514"/>
    <lineage>
        <taxon>Eukaryota</taxon>
        <taxon>Metazoa</taxon>
        <taxon>Echinodermata</taxon>
        <taxon>Eleutherozoa</taxon>
        <taxon>Asterozoa</taxon>
        <taxon>Asteroidea</taxon>
        <taxon>Valvatacea</taxon>
        <taxon>Valvatida</taxon>
        <taxon>Asterinidae</taxon>
        <taxon>Patiria</taxon>
    </lineage>
</organism>
<dbReference type="AlphaFoldDB" id="A0A914B6J5"/>